<dbReference type="EMBL" id="DOGS01000319">
    <property type="protein sequence ID" value="HBQ50318.1"/>
    <property type="molecule type" value="Genomic_DNA"/>
</dbReference>
<organism evidence="1 2">
    <name type="scientific">Hyphomonas atlantica</name>
    <dbReference type="NCBI Taxonomy" id="1280948"/>
    <lineage>
        <taxon>Bacteria</taxon>
        <taxon>Pseudomonadati</taxon>
        <taxon>Pseudomonadota</taxon>
        <taxon>Alphaproteobacteria</taxon>
        <taxon>Hyphomonadales</taxon>
        <taxon>Hyphomonadaceae</taxon>
        <taxon>Hyphomonas</taxon>
    </lineage>
</organism>
<sequence>MRRLVYLARDGGLHRMHSMRSSLRKALWLPLRKLLRSALRRMLRTSLRSADGKVTRDMHRNVGQFRA</sequence>
<dbReference type="Proteomes" id="UP000263957">
    <property type="component" value="Unassembled WGS sequence"/>
</dbReference>
<evidence type="ECO:0000313" key="1">
    <source>
        <dbReference type="EMBL" id="HBQ50318.1"/>
    </source>
</evidence>
<dbReference type="AlphaFoldDB" id="A0A356WBC8"/>
<name>A0A356WBC8_9PROT</name>
<evidence type="ECO:0000313" key="2">
    <source>
        <dbReference type="Proteomes" id="UP000263957"/>
    </source>
</evidence>
<reference evidence="1 2" key="1">
    <citation type="journal article" date="2018" name="Nat. Biotechnol.">
        <title>A standardized bacterial taxonomy based on genome phylogeny substantially revises the tree of life.</title>
        <authorList>
            <person name="Parks D.H."/>
            <person name="Chuvochina M."/>
            <person name="Waite D.W."/>
            <person name="Rinke C."/>
            <person name="Skarshewski A."/>
            <person name="Chaumeil P.A."/>
            <person name="Hugenholtz P."/>
        </authorList>
    </citation>
    <scope>NUCLEOTIDE SEQUENCE [LARGE SCALE GENOMIC DNA]</scope>
    <source>
        <strain evidence="1">UBA10378</strain>
    </source>
</reference>
<protein>
    <submittedName>
        <fullName evidence="1">Uncharacterized protein</fullName>
    </submittedName>
</protein>
<comment type="caution">
    <text evidence="1">The sequence shown here is derived from an EMBL/GenBank/DDBJ whole genome shotgun (WGS) entry which is preliminary data.</text>
</comment>
<accession>A0A356WBC8</accession>
<gene>
    <name evidence="1" type="ORF">DD728_15825</name>
</gene>
<proteinExistence type="predicted"/>